<dbReference type="Pfam" id="PF12849">
    <property type="entry name" value="PBP_like_2"/>
    <property type="match status" value="1"/>
</dbReference>
<dbReference type="Proteomes" id="UP000595792">
    <property type="component" value="Chromosome"/>
</dbReference>
<keyword evidence="7" id="KW-0677">Repeat</keyword>
<proteinExistence type="inferred from homology"/>
<keyword evidence="6 10" id="KW-0732">Signal</keyword>
<keyword evidence="9" id="KW-0449">Lipoprotein</keyword>
<evidence type="ECO:0000313" key="13">
    <source>
        <dbReference type="Proteomes" id="UP000595792"/>
    </source>
</evidence>
<feature type="signal peptide" evidence="10">
    <location>
        <begin position="1"/>
        <end position="27"/>
    </location>
</feature>
<sequence>MLKGVCTMKRILALGLCLALLCPAARAAEGAKGWSRSEPGGDYVTLRVPCPQGEALDWSEQTLLAVRYADTGEPVPLTSDYQQGWLFATVPAAEAERPLEVFQGEEYHFPDCITVWKGHEYYNDPSGAKELYLRGVVQGDHAGNLNPDAALTRAEAFALICRLLSLEPGGDPGYADAEPGDWYYDTASAARAGGLAAEDASFHPDRLVTRGELTVMAARAMEAVGWLTIPEGGTAAELTLVDAGEIPDWALAAYLAFDKQGLGIFTQRSTGETDPVYGEPGVEELAEWDRPATRGEAITLLDDARTRLPWYPTQAAIDWGFDETMLIVDGSTSTYPYTRAVYGALFWNYDNHPRFPESHSKSHESYERLINGEVDALFAATLPSEELKAQAEAAGVELEYIPIAYDAMVFFTNAENSVTGLTQRQIQDIYVYGKYTNWNRVGGPDAELLPYRRNTDSGSHALMEQYFLEGGKLSLSPDVHNVLTSYAMSSALTDVAGAMTTDPLAYAMGYSVYYYYVNSYWLLGDAGGGELKLLAVDGVLPSYETIADGSYPLAGYNYLVLRAGEPEDAPARRLAEFMVSEAGQNCVGSAGFGPLSSGPQADFQREQPNQSVDAVFPAGPGYVVLSWDEAHTTLRASGLERSGTDGRWHELTANECPAPEPGKLSAARLGPGGGTVIFGAVGGEQGDSLTVRLTYGGGQSLTQRVYPGQTFHFLLEGSPALEKLELLQGGQVLDGCTGLSW</sequence>
<comment type="subunit">
    <text evidence="4">The complex is composed of two ATP-binding proteins (PstB), two transmembrane proteins (PstC and PstA) and a solute-binding protein (PstS).</text>
</comment>
<evidence type="ECO:0000313" key="12">
    <source>
        <dbReference type="EMBL" id="QQR05029.1"/>
    </source>
</evidence>
<keyword evidence="5" id="KW-0813">Transport</keyword>
<evidence type="ECO:0000256" key="10">
    <source>
        <dbReference type="SAM" id="SignalP"/>
    </source>
</evidence>
<evidence type="ECO:0000256" key="8">
    <source>
        <dbReference type="ARBA" id="ARBA00023139"/>
    </source>
</evidence>
<feature type="domain" description="SLH" evidence="11">
    <location>
        <begin position="175"/>
        <end position="231"/>
    </location>
</feature>
<evidence type="ECO:0000256" key="2">
    <source>
        <dbReference type="ARBA" id="ARBA00004193"/>
    </source>
</evidence>
<comment type="similarity">
    <text evidence="3">Belongs to the PstS family.</text>
</comment>
<evidence type="ECO:0000256" key="9">
    <source>
        <dbReference type="ARBA" id="ARBA00023288"/>
    </source>
</evidence>
<feature type="domain" description="SLH" evidence="11">
    <location>
        <begin position="106"/>
        <end position="174"/>
    </location>
</feature>
<dbReference type="EMBL" id="CP065315">
    <property type="protein sequence ID" value="QQR05029.1"/>
    <property type="molecule type" value="Genomic_DNA"/>
</dbReference>
<accession>A0AAX1KGM5</accession>
<dbReference type="Pfam" id="PF00395">
    <property type="entry name" value="SLH"/>
    <property type="match status" value="1"/>
</dbReference>
<evidence type="ECO:0000256" key="5">
    <source>
        <dbReference type="ARBA" id="ARBA00022592"/>
    </source>
</evidence>
<protein>
    <submittedName>
        <fullName evidence="12">Substrate-binding domain-containing protein</fullName>
    </submittedName>
</protein>
<feature type="chain" id="PRO_5043712918" evidence="10">
    <location>
        <begin position="28"/>
        <end position="741"/>
    </location>
</feature>
<dbReference type="Gene3D" id="3.40.190.10">
    <property type="entry name" value="Periplasmic binding protein-like II"/>
    <property type="match status" value="2"/>
</dbReference>
<evidence type="ECO:0000256" key="1">
    <source>
        <dbReference type="ARBA" id="ARBA00002841"/>
    </source>
</evidence>
<name>A0AAX1KGM5_FLAPL</name>
<dbReference type="GO" id="GO:0005886">
    <property type="term" value="C:plasma membrane"/>
    <property type="evidence" value="ECO:0007669"/>
    <property type="project" value="UniProtKB-SubCell"/>
</dbReference>
<evidence type="ECO:0000259" key="11">
    <source>
        <dbReference type="PROSITE" id="PS51272"/>
    </source>
</evidence>
<dbReference type="KEGG" id="fpla:A4U99_13920"/>
<dbReference type="PROSITE" id="PS51272">
    <property type="entry name" value="SLH"/>
    <property type="match status" value="2"/>
</dbReference>
<evidence type="ECO:0000256" key="4">
    <source>
        <dbReference type="ARBA" id="ARBA00011529"/>
    </source>
</evidence>
<comment type="function">
    <text evidence="1">Part of the ABC transporter complex PstSACB involved in phosphate import.</text>
</comment>
<dbReference type="InterPro" id="IPR050811">
    <property type="entry name" value="Phosphate_ABC_transporter"/>
</dbReference>
<dbReference type="SUPFAM" id="SSF53850">
    <property type="entry name" value="Periplasmic binding protein-like II"/>
    <property type="match status" value="1"/>
</dbReference>
<dbReference type="PANTHER" id="PTHR30570">
    <property type="entry name" value="PERIPLASMIC PHOSPHATE BINDING COMPONENT OF PHOSPHATE ABC TRANSPORTER"/>
    <property type="match status" value="1"/>
</dbReference>
<reference evidence="12 13" key="1">
    <citation type="submission" date="2020-11" db="EMBL/GenBank/DDBJ databases">
        <title>Closed and high quality bacterial genomes of the OMM12 community.</title>
        <authorList>
            <person name="Marbouty M."/>
            <person name="Lamy-Besnier Q."/>
            <person name="Debarbieux L."/>
            <person name="Koszul R."/>
        </authorList>
    </citation>
    <scope>NUCLEOTIDE SEQUENCE [LARGE SCALE GENOMIC DNA]</scope>
    <source>
        <strain evidence="12 13">YL31</strain>
    </source>
</reference>
<organism evidence="12 13">
    <name type="scientific">Flavonifractor plautii</name>
    <name type="common">Fusobacterium plautii</name>
    <dbReference type="NCBI Taxonomy" id="292800"/>
    <lineage>
        <taxon>Bacteria</taxon>
        <taxon>Bacillati</taxon>
        <taxon>Bacillota</taxon>
        <taxon>Clostridia</taxon>
        <taxon>Eubacteriales</taxon>
        <taxon>Oscillospiraceae</taxon>
        <taxon>Flavonifractor</taxon>
    </lineage>
</organism>
<dbReference type="InterPro" id="IPR001119">
    <property type="entry name" value="SLH_dom"/>
</dbReference>
<evidence type="ECO:0000256" key="7">
    <source>
        <dbReference type="ARBA" id="ARBA00022737"/>
    </source>
</evidence>
<gene>
    <name evidence="12" type="ORF">I5Q84_13725</name>
</gene>
<dbReference type="InterPro" id="IPR024370">
    <property type="entry name" value="PBP_domain"/>
</dbReference>
<evidence type="ECO:0000256" key="6">
    <source>
        <dbReference type="ARBA" id="ARBA00022729"/>
    </source>
</evidence>
<dbReference type="PANTHER" id="PTHR30570:SF1">
    <property type="entry name" value="PHOSPHATE-BINDING PROTEIN PSTS"/>
    <property type="match status" value="1"/>
</dbReference>
<evidence type="ECO:0000256" key="3">
    <source>
        <dbReference type="ARBA" id="ARBA00008725"/>
    </source>
</evidence>
<keyword evidence="8" id="KW-0564">Palmitate</keyword>
<dbReference type="AlphaFoldDB" id="A0AAX1KGM5"/>
<comment type="subcellular location">
    <subcellularLocation>
        <location evidence="2">Cell membrane</location>
        <topology evidence="2">Lipid-anchor</topology>
    </subcellularLocation>
</comment>
<keyword evidence="5" id="KW-0592">Phosphate transport</keyword>
<dbReference type="GO" id="GO:0006817">
    <property type="term" value="P:phosphate ion transport"/>
    <property type="evidence" value="ECO:0007669"/>
    <property type="project" value="UniProtKB-KW"/>
</dbReference>